<accession>A0ABW0GMS7</accession>
<evidence type="ECO:0000313" key="4">
    <source>
        <dbReference type="Proteomes" id="UP001596122"/>
    </source>
</evidence>
<protein>
    <submittedName>
        <fullName evidence="3">Amidohydrolase family protein</fullName>
    </submittedName>
</protein>
<organism evidence="3 4">
    <name type="scientific">Aquipuribacter nitratireducens</name>
    <dbReference type="NCBI Taxonomy" id="650104"/>
    <lineage>
        <taxon>Bacteria</taxon>
        <taxon>Bacillati</taxon>
        <taxon>Actinomycetota</taxon>
        <taxon>Actinomycetes</taxon>
        <taxon>Micrococcales</taxon>
        <taxon>Intrasporangiaceae</taxon>
        <taxon>Aquipuribacter</taxon>
    </lineage>
</organism>
<evidence type="ECO:0000256" key="1">
    <source>
        <dbReference type="ARBA" id="ARBA00023239"/>
    </source>
</evidence>
<dbReference type="RefSeq" id="WP_340270635.1">
    <property type="nucleotide sequence ID" value="NZ_JBBEOG010000007.1"/>
</dbReference>
<gene>
    <name evidence="3" type="ORF">ACFPJ6_10405</name>
</gene>
<feature type="domain" description="Amidohydrolase-related" evidence="2">
    <location>
        <begin position="18"/>
        <end position="315"/>
    </location>
</feature>
<dbReference type="InterPro" id="IPR032466">
    <property type="entry name" value="Metal_Hydrolase"/>
</dbReference>
<reference evidence="4" key="1">
    <citation type="journal article" date="2019" name="Int. J. Syst. Evol. Microbiol.">
        <title>The Global Catalogue of Microorganisms (GCM) 10K type strain sequencing project: providing services to taxonomists for standard genome sequencing and annotation.</title>
        <authorList>
            <consortium name="The Broad Institute Genomics Platform"/>
            <consortium name="The Broad Institute Genome Sequencing Center for Infectious Disease"/>
            <person name="Wu L."/>
            <person name="Ma J."/>
        </authorList>
    </citation>
    <scope>NUCLEOTIDE SEQUENCE [LARGE SCALE GENOMIC DNA]</scope>
    <source>
        <strain evidence="4">CCUG 43114</strain>
    </source>
</reference>
<dbReference type="SUPFAM" id="SSF51556">
    <property type="entry name" value="Metallo-dependent hydrolases"/>
    <property type="match status" value="1"/>
</dbReference>
<evidence type="ECO:0000313" key="3">
    <source>
        <dbReference type="EMBL" id="MFC5381204.1"/>
    </source>
</evidence>
<dbReference type="PANTHER" id="PTHR21240">
    <property type="entry name" value="2-AMINO-3-CARBOXYLMUCONATE-6-SEMIALDEHYDE DECARBOXYLASE"/>
    <property type="match status" value="1"/>
</dbReference>
<dbReference type="InterPro" id="IPR006680">
    <property type="entry name" value="Amidohydro-rel"/>
</dbReference>
<dbReference type="EMBL" id="JBHSLD010000009">
    <property type="protein sequence ID" value="MFC5381204.1"/>
    <property type="molecule type" value="Genomic_DNA"/>
</dbReference>
<keyword evidence="1" id="KW-0456">Lyase</keyword>
<dbReference type="InterPro" id="IPR032465">
    <property type="entry name" value="ACMSD"/>
</dbReference>
<dbReference type="Proteomes" id="UP001596122">
    <property type="component" value="Unassembled WGS sequence"/>
</dbReference>
<proteinExistence type="predicted"/>
<evidence type="ECO:0000259" key="2">
    <source>
        <dbReference type="Pfam" id="PF04909"/>
    </source>
</evidence>
<dbReference type="PANTHER" id="PTHR21240:SF28">
    <property type="entry name" value="ISO-OROTATE DECARBOXYLASE (EUROFUNG)"/>
    <property type="match status" value="1"/>
</dbReference>
<keyword evidence="4" id="KW-1185">Reference proteome</keyword>
<comment type="caution">
    <text evidence="3">The sequence shown here is derived from an EMBL/GenBank/DDBJ whole genome shotgun (WGS) entry which is preliminary data.</text>
</comment>
<dbReference type="Pfam" id="PF04909">
    <property type="entry name" value="Amidohydro_2"/>
    <property type="match status" value="1"/>
</dbReference>
<dbReference type="Gene3D" id="3.20.20.140">
    <property type="entry name" value="Metal-dependent hydrolases"/>
    <property type="match status" value="1"/>
</dbReference>
<sequence length="343" mass="36785">MSGAPAAAHAAVPGDAVVDVHGHVYPPGYVAVVREAARGAGPHAEVARAFLDHPLVTTEPAFLGAYDRRLALMDAARIDVQLLGFASMNVWHPDPVTRSRLVRAFNDGCAEVVAAHPDRFRFLASLPLPHVEAAVEEARRARDLTGFAGYCIPTHIDTAAIDLPRWDPVWGALAETGSLVLLHPDGFCARGALTDHGMEWSVGAPFEDTVVAVRLVAGGVIERFPAITWVVPHLGGTLPFLLHRLRWRWELEARRMGASLPRAELLDRLLFDTANSSPETLRLAAQVLPPGRLVLGTDYPFVGSDDLAPSVDLVRRAVTEGLVDPGALGGLLAAVLPTLWSSP</sequence>
<name>A0ABW0GMS7_9MICO</name>